<feature type="region of interest" description="Disordered" evidence="8">
    <location>
        <begin position="83"/>
        <end position="172"/>
    </location>
</feature>
<sequence>MHLDLTNEQELQSWLVTTLEPICDADPNTLAEYIIAVLKNEISDVSGMDALHVFMEEQLKEFIQETPKFVSRLLSTVQNKSYIARSGPAGPSRLKVPSAPSSRLSTRQSTPGEPHSQPRSRKRSLESTDEADVDAARRSTRQRMDIDQDVSTAAPSSYHIETFDQTGHGPRRPNMMGGYGHRPPGQSGGAPVKICFDFFNKGHCRRGDSCKYSHGSNPIVGGNMPFLPNGMMNPAAFPMGMMMPPDLAMSFMMGQGMGAFDGGGRGGRRNNLDRDADMVDMTPDQQPMPVVAGPNEQPSDAMVGVEMDGAPPGVGSSGLNGASNSSHSMANGAPMRNGVAPHSGAEGAARRRPGPSRYAGVTTIVVDKIPPANLSDQSVTEWFQRFGTISKVLLDRRGKQALVTFSDHKEANAAIRSQDAPWGNKFAKVFWHNPIYGGAAGAKAIANEPAPFDKTTTAKPSSSVVFNASSKPSTSGVLSTAAPSTDSITASRRSKLDEQKKLLEEASTATPERKKEIIVKLRELDKA</sequence>
<dbReference type="AlphaFoldDB" id="A0A0C3QA73"/>
<evidence type="ECO:0000256" key="3">
    <source>
        <dbReference type="ARBA" id="ARBA00022833"/>
    </source>
</evidence>
<dbReference type="SMART" id="SM00360">
    <property type="entry name" value="RRM"/>
    <property type="match status" value="1"/>
</dbReference>
<evidence type="ECO:0000259" key="10">
    <source>
        <dbReference type="PROSITE" id="PS50103"/>
    </source>
</evidence>
<dbReference type="SUPFAM" id="SSF54928">
    <property type="entry name" value="RNA-binding domain, RBD"/>
    <property type="match status" value="1"/>
</dbReference>
<dbReference type="InterPro" id="IPR002483">
    <property type="entry name" value="PWI_dom"/>
</dbReference>
<dbReference type="InterPro" id="IPR035979">
    <property type="entry name" value="RBD_domain_sf"/>
</dbReference>
<keyword evidence="12" id="KW-1185">Reference proteome</keyword>
<dbReference type="InterPro" id="IPR045137">
    <property type="entry name" value="RBM26/27"/>
</dbReference>
<dbReference type="Gene3D" id="4.10.1000.10">
    <property type="entry name" value="Zinc finger, CCCH-type"/>
    <property type="match status" value="1"/>
</dbReference>
<dbReference type="InterPro" id="IPR036855">
    <property type="entry name" value="Znf_CCCH_sf"/>
</dbReference>
<dbReference type="PROSITE" id="PS50102">
    <property type="entry name" value="RRM"/>
    <property type="match status" value="1"/>
</dbReference>
<dbReference type="InterPro" id="IPR000504">
    <property type="entry name" value="RRM_dom"/>
</dbReference>
<comment type="function">
    <text evidence="5">May be involved in the turnover of nuclear polyadenylated (pA+) RNA.</text>
</comment>
<evidence type="ECO:0000313" key="11">
    <source>
        <dbReference type="EMBL" id="KIO21701.1"/>
    </source>
</evidence>
<dbReference type="Gene3D" id="3.30.70.330">
    <property type="match status" value="1"/>
</dbReference>
<dbReference type="OrthoDB" id="443401at2759"/>
<proteinExistence type="predicted"/>
<evidence type="ECO:0000256" key="5">
    <source>
        <dbReference type="ARBA" id="ARBA00043866"/>
    </source>
</evidence>
<dbReference type="CDD" id="cd12257">
    <property type="entry name" value="RRM1_RBM26_like"/>
    <property type="match status" value="1"/>
</dbReference>
<dbReference type="SMART" id="SM00356">
    <property type="entry name" value="ZnF_C3H1"/>
    <property type="match status" value="1"/>
</dbReference>
<keyword evidence="3 7" id="KW-0862">Zinc</keyword>
<dbReference type="STRING" id="1051891.A0A0C3QA73"/>
<dbReference type="InterPro" id="IPR012677">
    <property type="entry name" value="Nucleotide-bd_a/b_plait_sf"/>
</dbReference>
<organism evidence="11 12">
    <name type="scientific">Tulasnella calospora MUT 4182</name>
    <dbReference type="NCBI Taxonomy" id="1051891"/>
    <lineage>
        <taxon>Eukaryota</taxon>
        <taxon>Fungi</taxon>
        <taxon>Dikarya</taxon>
        <taxon>Basidiomycota</taxon>
        <taxon>Agaricomycotina</taxon>
        <taxon>Agaricomycetes</taxon>
        <taxon>Cantharellales</taxon>
        <taxon>Tulasnellaceae</taxon>
        <taxon>Tulasnella</taxon>
    </lineage>
</organism>
<reference evidence="11 12" key="1">
    <citation type="submission" date="2014-04" db="EMBL/GenBank/DDBJ databases">
        <authorList>
            <consortium name="DOE Joint Genome Institute"/>
            <person name="Kuo A."/>
            <person name="Girlanda M."/>
            <person name="Perotto S."/>
            <person name="Kohler A."/>
            <person name="Nagy L.G."/>
            <person name="Floudas D."/>
            <person name="Copeland A."/>
            <person name="Barry K.W."/>
            <person name="Cichocki N."/>
            <person name="Veneault-Fourrey C."/>
            <person name="LaButti K."/>
            <person name="Lindquist E.A."/>
            <person name="Lipzen A."/>
            <person name="Lundell T."/>
            <person name="Morin E."/>
            <person name="Murat C."/>
            <person name="Sun H."/>
            <person name="Tunlid A."/>
            <person name="Henrissat B."/>
            <person name="Grigoriev I.V."/>
            <person name="Hibbett D.S."/>
            <person name="Martin F."/>
            <person name="Nordberg H.P."/>
            <person name="Cantor M.N."/>
            <person name="Hua S.X."/>
        </authorList>
    </citation>
    <scope>NUCLEOTIDE SEQUENCE [LARGE SCALE GENOMIC DNA]</scope>
    <source>
        <strain evidence="11 12">MUT 4182</strain>
    </source>
</reference>
<feature type="domain" description="RRM" evidence="9">
    <location>
        <begin position="362"/>
        <end position="434"/>
    </location>
</feature>
<evidence type="ECO:0008006" key="13">
    <source>
        <dbReference type="Google" id="ProtNLM"/>
    </source>
</evidence>
<dbReference type="EMBL" id="KN823131">
    <property type="protein sequence ID" value="KIO21701.1"/>
    <property type="molecule type" value="Genomic_DNA"/>
</dbReference>
<feature type="region of interest" description="Disordered" evidence="8">
    <location>
        <begin position="468"/>
        <end position="514"/>
    </location>
</feature>
<feature type="region of interest" description="Disordered" evidence="8">
    <location>
        <begin position="311"/>
        <end position="330"/>
    </location>
</feature>
<name>A0A0C3QA73_9AGAM</name>
<evidence type="ECO:0000256" key="2">
    <source>
        <dbReference type="ARBA" id="ARBA00022771"/>
    </source>
</evidence>
<dbReference type="PANTHER" id="PTHR14398:SF0">
    <property type="entry name" value="ZINC FINGER PROTEIN SWM"/>
    <property type="match status" value="1"/>
</dbReference>
<dbReference type="PANTHER" id="PTHR14398">
    <property type="entry name" value="RNA RECOGNITION RRM/RNP DOMAIN"/>
    <property type="match status" value="1"/>
</dbReference>
<feature type="compositionally biased region" description="Polar residues" evidence="8">
    <location>
        <begin position="99"/>
        <end position="111"/>
    </location>
</feature>
<dbReference type="Pfam" id="PF01480">
    <property type="entry name" value="PWI"/>
    <property type="match status" value="1"/>
</dbReference>
<gene>
    <name evidence="11" type="ORF">M407DRAFT_28763</name>
</gene>
<dbReference type="GO" id="GO:0008270">
    <property type="term" value="F:zinc ion binding"/>
    <property type="evidence" value="ECO:0007669"/>
    <property type="project" value="UniProtKB-KW"/>
</dbReference>
<keyword evidence="4 6" id="KW-0694">RNA-binding</keyword>
<feature type="compositionally biased region" description="Low complexity" evidence="8">
    <location>
        <begin position="313"/>
        <end position="328"/>
    </location>
</feature>
<dbReference type="PROSITE" id="PS50103">
    <property type="entry name" value="ZF_C3H1"/>
    <property type="match status" value="1"/>
</dbReference>
<dbReference type="GO" id="GO:0003723">
    <property type="term" value="F:RNA binding"/>
    <property type="evidence" value="ECO:0007669"/>
    <property type="project" value="UniProtKB-UniRule"/>
</dbReference>
<evidence type="ECO:0000313" key="12">
    <source>
        <dbReference type="Proteomes" id="UP000054248"/>
    </source>
</evidence>
<dbReference type="Proteomes" id="UP000054248">
    <property type="component" value="Unassembled WGS sequence"/>
</dbReference>
<feature type="non-terminal residue" evidence="11">
    <location>
        <position position="527"/>
    </location>
</feature>
<dbReference type="InterPro" id="IPR000571">
    <property type="entry name" value="Znf_CCCH"/>
</dbReference>
<dbReference type="SUPFAM" id="SSF90229">
    <property type="entry name" value="CCCH zinc finger"/>
    <property type="match status" value="1"/>
</dbReference>
<feature type="zinc finger region" description="C3H1-type" evidence="7">
    <location>
        <begin position="189"/>
        <end position="217"/>
    </location>
</feature>
<accession>A0A0C3QA73</accession>
<evidence type="ECO:0000256" key="8">
    <source>
        <dbReference type="SAM" id="MobiDB-lite"/>
    </source>
</evidence>
<evidence type="ECO:0000256" key="4">
    <source>
        <dbReference type="ARBA" id="ARBA00022884"/>
    </source>
</evidence>
<keyword evidence="1 7" id="KW-0479">Metal-binding</keyword>
<evidence type="ECO:0000256" key="6">
    <source>
        <dbReference type="PROSITE-ProRule" id="PRU00176"/>
    </source>
</evidence>
<protein>
    <recommendedName>
        <fullName evidence="13">C3H1-type domain-containing protein</fullName>
    </recommendedName>
</protein>
<dbReference type="HOGENOM" id="CLU_518368_0_0_1"/>
<feature type="compositionally biased region" description="Polar residues" evidence="8">
    <location>
        <begin position="468"/>
        <end position="491"/>
    </location>
</feature>
<evidence type="ECO:0000256" key="7">
    <source>
        <dbReference type="PROSITE-ProRule" id="PRU00723"/>
    </source>
</evidence>
<feature type="domain" description="C3H1-type" evidence="10">
    <location>
        <begin position="189"/>
        <end position="217"/>
    </location>
</feature>
<keyword evidence="2 7" id="KW-0863">Zinc-finger</keyword>
<evidence type="ECO:0000256" key="1">
    <source>
        <dbReference type="ARBA" id="ARBA00022723"/>
    </source>
</evidence>
<reference evidence="12" key="2">
    <citation type="submission" date="2015-01" db="EMBL/GenBank/DDBJ databases">
        <title>Evolutionary Origins and Diversification of the Mycorrhizal Mutualists.</title>
        <authorList>
            <consortium name="DOE Joint Genome Institute"/>
            <consortium name="Mycorrhizal Genomics Consortium"/>
            <person name="Kohler A."/>
            <person name="Kuo A."/>
            <person name="Nagy L.G."/>
            <person name="Floudas D."/>
            <person name="Copeland A."/>
            <person name="Barry K.W."/>
            <person name="Cichocki N."/>
            <person name="Veneault-Fourrey C."/>
            <person name="LaButti K."/>
            <person name="Lindquist E.A."/>
            <person name="Lipzen A."/>
            <person name="Lundell T."/>
            <person name="Morin E."/>
            <person name="Murat C."/>
            <person name="Riley R."/>
            <person name="Ohm R."/>
            <person name="Sun H."/>
            <person name="Tunlid A."/>
            <person name="Henrissat B."/>
            <person name="Grigoriev I.V."/>
            <person name="Hibbett D.S."/>
            <person name="Martin F."/>
        </authorList>
    </citation>
    <scope>NUCLEOTIDE SEQUENCE [LARGE SCALE GENOMIC DNA]</scope>
    <source>
        <strain evidence="12">MUT 4182</strain>
    </source>
</reference>
<dbReference type="GO" id="GO:0005634">
    <property type="term" value="C:nucleus"/>
    <property type="evidence" value="ECO:0007669"/>
    <property type="project" value="TreeGrafter"/>
</dbReference>
<feature type="compositionally biased region" description="Basic and acidic residues" evidence="8">
    <location>
        <begin position="134"/>
        <end position="146"/>
    </location>
</feature>
<feature type="compositionally biased region" description="Basic and acidic residues" evidence="8">
    <location>
        <begin position="494"/>
        <end position="504"/>
    </location>
</feature>
<evidence type="ECO:0000259" key="9">
    <source>
        <dbReference type="PROSITE" id="PS50102"/>
    </source>
</evidence>